<feature type="region of interest" description="Disordered" evidence="1">
    <location>
        <begin position="15"/>
        <end position="104"/>
    </location>
</feature>
<dbReference type="Proteomes" id="UP001353858">
    <property type="component" value="Unassembled WGS sequence"/>
</dbReference>
<evidence type="ECO:0000313" key="2">
    <source>
        <dbReference type="EMBL" id="KAK4885414.1"/>
    </source>
</evidence>
<keyword evidence="3" id="KW-1185">Reference proteome</keyword>
<evidence type="ECO:0008006" key="4">
    <source>
        <dbReference type="Google" id="ProtNLM"/>
    </source>
</evidence>
<dbReference type="EMBL" id="JARPUR010000001">
    <property type="protein sequence ID" value="KAK4885414.1"/>
    <property type="molecule type" value="Genomic_DNA"/>
</dbReference>
<gene>
    <name evidence="2" type="ORF">RN001_001685</name>
</gene>
<organism evidence="2 3">
    <name type="scientific">Aquatica leii</name>
    <dbReference type="NCBI Taxonomy" id="1421715"/>
    <lineage>
        <taxon>Eukaryota</taxon>
        <taxon>Metazoa</taxon>
        <taxon>Ecdysozoa</taxon>
        <taxon>Arthropoda</taxon>
        <taxon>Hexapoda</taxon>
        <taxon>Insecta</taxon>
        <taxon>Pterygota</taxon>
        <taxon>Neoptera</taxon>
        <taxon>Endopterygota</taxon>
        <taxon>Coleoptera</taxon>
        <taxon>Polyphaga</taxon>
        <taxon>Elateriformia</taxon>
        <taxon>Elateroidea</taxon>
        <taxon>Lampyridae</taxon>
        <taxon>Luciolinae</taxon>
        <taxon>Aquatica</taxon>
    </lineage>
</organism>
<evidence type="ECO:0000313" key="3">
    <source>
        <dbReference type="Proteomes" id="UP001353858"/>
    </source>
</evidence>
<dbReference type="AlphaFoldDB" id="A0AAN7PG81"/>
<sequence length="481" mass="55629">MTSQAERIKAFKLAQHARLQKQDDEEQWISSEELCTEGSSDEETHTNTIGYRHRKRNSKAQNRGISPLAQPSKKDEPSIPGLNDTNYLLPEIPTSKSTIERKNQSKEMNRFGKNLIDFSETNSEESLDASDTETMMQWRPKRGSIKLPNSHSLFEMSALFTEMNLTVRNLKLKRTKCNAALFPDIDENEEIRVCASTKYKNNFNISSLLEDVNELDDLISEKSFMLEKVTAERKVIQTEMCFTIVNDSDSSVSMSKNLQTFLDLCHFEMNSSQEDKEEEAEECQMKMKCCKTVLEKLKKYRKSTFKSCCLAKQNSMALCSLTDEEKIQLESLLSDISDSEDCINENNIFNTPMNIKKENDAKNNIKRTKPTKKNDEPMRNYFKLDGDAATVMKNLNVQLHEILESYKEEDVNVHENFSTSTEDLLEAADKEGKYWKHEQIRIRLENIQKNLNEMAVRDEEDQKKLNEIHEIADNDLNNQIN</sequence>
<evidence type="ECO:0000256" key="1">
    <source>
        <dbReference type="SAM" id="MobiDB-lite"/>
    </source>
</evidence>
<reference evidence="3" key="1">
    <citation type="submission" date="2023-01" db="EMBL/GenBank/DDBJ databases">
        <title>Key to firefly adult light organ development and bioluminescence: homeobox transcription factors regulate luciferase expression and transportation to peroxisome.</title>
        <authorList>
            <person name="Fu X."/>
        </authorList>
    </citation>
    <scope>NUCLEOTIDE SEQUENCE [LARGE SCALE GENOMIC DNA]</scope>
</reference>
<proteinExistence type="predicted"/>
<protein>
    <recommendedName>
        <fullName evidence="4">Fibrous sheath-interacting protein 1</fullName>
    </recommendedName>
</protein>
<name>A0AAN7PG81_9COLE</name>
<accession>A0AAN7PG81</accession>
<comment type="caution">
    <text evidence="2">The sequence shown here is derived from an EMBL/GenBank/DDBJ whole genome shotgun (WGS) entry which is preliminary data.</text>
</comment>